<dbReference type="InterPro" id="IPR035965">
    <property type="entry name" value="PAS-like_dom_sf"/>
</dbReference>
<evidence type="ECO:0000259" key="1">
    <source>
        <dbReference type="Pfam" id="PF13426"/>
    </source>
</evidence>
<dbReference type="InterPro" id="IPR000014">
    <property type="entry name" value="PAS"/>
</dbReference>
<proteinExistence type="predicted"/>
<feature type="domain" description="PAS" evidence="1">
    <location>
        <begin position="91"/>
        <end position="177"/>
    </location>
</feature>
<keyword evidence="3" id="KW-1185">Reference proteome</keyword>
<dbReference type="Gene3D" id="3.30.450.20">
    <property type="entry name" value="PAS domain"/>
    <property type="match status" value="1"/>
</dbReference>
<accession>A0ABZ2TUT5</accession>
<evidence type="ECO:0000313" key="2">
    <source>
        <dbReference type="EMBL" id="WYW56892.1"/>
    </source>
</evidence>
<dbReference type="NCBIfam" id="TIGR00229">
    <property type="entry name" value="sensory_box"/>
    <property type="match status" value="1"/>
</dbReference>
<protein>
    <submittedName>
        <fullName evidence="2">PAS domain-containing protein</fullName>
    </submittedName>
</protein>
<dbReference type="RefSeq" id="WP_340935004.1">
    <property type="nucleotide sequence ID" value="NZ_CP150496.1"/>
</dbReference>
<dbReference type="Pfam" id="PF13426">
    <property type="entry name" value="PAS_9"/>
    <property type="match status" value="1"/>
</dbReference>
<sequence length="187" mass="21943">MRNNLAGMMCLDLFMSSQNEHDYTYLKSQISSSDFLKAPIKSFDFYIDYFTDEIKKINRKNDINTIKDFANKFNWCNDVDAIFKNQDFETIVLTNKAQEIIWVNDGFKKMTGFSKKYAINKTPTFLQGDNTCEETRARIRKKLIANKPFEETVLNYKKDKTAYKCEIKIFPLSIENTTHYIALEKAV</sequence>
<dbReference type="Proteomes" id="UP001491088">
    <property type="component" value="Chromosome"/>
</dbReference>
<evidence type="ECO:0000313" key="3">
    <source>
        <dbReference type="Proteomes" id="UP001491088"/>
    </source>
</evidence>
<dbReference type="SUPFAM" id="SSF55785">
    <property type="entry name" value="PYP-like sensor domain (PAS domain)"/>
    <property type="match status" value="1"/>
</dbReference>
<gene>
    <name evidence="2" type="ORF">WG950_06510</name>
</gene>
<name>A0ABZ2TUT5_9FLAO</name>
<dbReference type="EMBL" id="CP150496">
    <property type="protein sequence ID" value="WYW56892.1"/>
    <property type="molecule type" value="Genomic_DNA"/>
</dbReference>
<organism evidence="2 3">
    <name type="scientific">Polaribacter marinaquae</name>
    <dbReference type="NCBI Taxonomy" id="1642819"/>
    <lineage>
        <taxon>Bacteria</taxon>
        <taxon>Pseudomonadati</taxon>
        <taxon>Bacteroidota</taxon>
        <taxon>Flavobacteriia</taxon>
        <taxon>Flavobacteriales</taxon>
        <taxon>Flavobacteriaceae</taxon>
    </lineage>
</organism>
<reference evidence="2 3" key="1">
    <citation type="submission" date="2024-03" db="EMBL/GenBank/DDBJ databases">
        <authorList>
            <person name="Cao K."/>
        </authorList>
    </citation>
    <scope>NUCLEOTIDE SEQUENCE [LARGE SCALE GENOMIC DNA]</scope>
    <source>
        <strain evidence="2 3">MCCC 1K00696</strain>
    </source>
</reference>